<reference evidence="1 2" key="1">
    <citation type="submission" date="2020-08" db="EMBL/GenBank/DDBJ databases">
        <title>Whole genome shotgun sequence of Actinoplanes ianthinogenes NBRC 13996.</title>
        <authorList>
            <person name="Komaki H."/>
            <person name="Tamura T."/>
        </authorList>
    </citation>
    <scope>NUCLEOTIDE SEQUENCE [LARGE SCALE GENOMIC DNA]</scope>
    <source>
        <strain evidence="1 2">NBRC 13996</strain>
    </source>
</reference>
<accession>A0ABM7M188</accession>
<organism evidence="1 2">
    <name type="scientific">Actinoplanes ianthinogenes</name>
    <dbReference type="NCBI Taxonomy" id="122358"/>
    <lineage>
        <taxon>Bacteria</taxon>
        <taxon>Bacillati</taxon>
        <taxon>Actinomycetota</taxon>
        <taxon>Actinomycetes</taxon>
        <taxon>Micromonosporales</taxon>
        <taxon>Micromonosporaceae</taxon>
        <taxon>Actinoplanes</taxon>
    </lineage>
</organism>
<evidence type="ECO:0000313" key="1">
    <source>
        <dbReference type="EMBL" id="BCJ45314.1"/>
    </source>
</evidence>
<protein>
    <recommendedName>
        <fullName evidence="3">HK97 gp10 family phage protein</fullName>
    </recommendedName>
</protein>
<keyword evidence="2" id="KW-1185">Reference proteome</keyword>
<dbReference type="RefSeq" id="WP_189336311.1">
    <property type="nucleotide sequence ID" value="NZ_AP023356.1"/>
</dbReference>
<dbReference type="Proteomes" id="UP000676967">
    <property type="component" value="Chromosome"/>
</dbReference>
<evidence type="ECO:0000313" key="2">
    <source>
        <dbReference type="Proteomes" id="UP000676967"/>
    </source>
</evidence>
<evidence type="ECO:0008006" key="3">
    <source>
        <dbReference type="Google" id="ProtNLM"/>
    </source>
</evidence>
<dbReference type="EMBL" id="AP023356">
    <property type="protein sequence ID" value="BCJ45314.1"/>
    <property type="molecule type" value="Genomic_DNA"/>
</dbReference>
<gene>
    <name evidence="1" type="ORF">Aiant_59710</name>
</gene>
<name>A0ABM7M188_9ACTN</name>
<sequence length="167" mass="18098">MDLDLKIRGDRRLREVAAQIKAIGDKGLGREMAAGLRKATEPIKKGIRTSAEQTMPASGGYSALLSKSLRWRVNVRPGARIANVTLTTTADGTKEKRDLGRLEAGELRHPVWGRSRKLKSGKRKSNPWATTTIRAGFHKRGTDKAADVAEKEMAEVLDGLAAKLAGG</sequence>
<proteinExistence type="predicted"/>